<proteinExistence type="predicted"/>
<evidence type="ECO:0000256" key="1">
    <source>
        <dbReference type="ARBA" id="ARBA00022679"/>
    </source>
</evidence>
<keyword evidence="5" id="KW-1185">Reference proteome</keyword>
<reference evidence="4" key="1">
    <citation type="submission" date="2020-12" db="EMBL/GenBank/DDBJ databases">
        <title>Leucobacter sp. CAS2, isolated from Chromium sludge.</title>
        <authorList>
            <person name="Xu Z."/>
        </authorList>
    </citation>
    <scope>NUCLEOTIDE SEQUENCE</scope>
    <source>
        <strain evidence="4">CSA2</strain>
    </source>
</reference>
<evidence type="ECO:0000313" key="5">
    <source>
        <dbReference type="Proteomes" id="UP000618733"/>
    </source>
</evidence>
<sequence length="170" mass="18004">MNAQGDPSIRPAGASDLDAIWAIESAEFGSDAWSREMMRDELTAPHRSYFALVDGAGAVQGYAGLLVVGDEGDVQTIAVAPAARGAGHGRLLMGALLDVARERSVHQVFLEVRADNPVARGLYESLGFAEIGVRPRYYQPDGVDAIVMRLPMAPARAADASEPEQEGTPA</sequence>
<keyword evidence="4" id="KW-0689">Ribosomal protein</keyword>
<evidence type="ECO:0000313" key="4">
    <source>
        <dbReference type="EMBL" id="MBK0420714.1"/>
    </source>
</evidence>
<keyword evidence="4" id="KW-0687">Ribonucleoprotein</keyword>
<accession>A0A934QCN4</accession>
<dbReference type="SUPFAM" id="SSF55729">
    <property type="entry name" value="Acyl-CoA N-acyltransferases (Nat)"/>
    <property type="match status" value="1"/>
</dbReference>
<keyword evidence="1" id="KW-0808">Transferase</keyword>
<organism evidence="4 5">
    <name type="scientific">Leucobacter edaphi</name>
    <dbReference type="NCBI Taxonomy" id="2796472"/>
    <lineage>
        <taxon>Bacteria</taxon>
        <taxon>Bacillati</taxon>
        <taxon>Actinomycetota</taxon>
        <taxon>Actinomycetes</taxon>
        <taxon>Micrococcales</taxon>
        <taxon>Microbacteriaceae</taxon>
        <taxon>Leucobacter</taxon>
    </lineage>
</organism>
<dbReference type="GO" id="GO:0008080">
    <property type="term" value="F:N-acetyltransferase activity"/>
    <property type="evidence" value="ECO:0007669"/>
    <property type="project" value="InterPro"/>
</dbReference>
<dbReference type="AlphaFoldDB" id="A0A934QCN4"/>
<dbReference type="RefSeq" id="WP_200130916.1">
    <property type="nucleotide sequence ID" value="NZ_JAEHOI010000001.1"/>
</dbReference>
<feature type="domain" description="N-acetyltransferase" evidence="3">
    <location>
        <begin position="7"/>
        <end position="153"/>
    </location>
</feature>
<dbReference type="Gene3D" id="3.40.630.30">
    <property type="match status" value="1"/>
</dbReference>
<dbReference type="EMBL" id="JAEHOI010000001">
    <property type="protein sequence ID" value="MBK0420714.1"/>
    <property type="molecule type" value="Genomic_DNA"/>
</dbReference>
<dbReference type="Pfam" id="PF00583">
    <property type="entry name" value="Acetyltransf_1"/>
    <property type="match status" value="1"/>
</dbReference>
<protein>
    <submittedName>
        <fullName evidence="4">Ribosomal protein S18-alanine N-acetyltransferase</fullName>
    </submittedName>
</protein>
<dbReference type="InterPro" id="IPR000182">
    <property type="entry name" value="GNAT_dom"/>
</dbReference>
<dbReference type="InterPro" id="IPR006464">
    <property type="entry name" value="AcTrfase_RimI/Ard1"/>
</dbReference>
<dbReference type="InterPro" id="IPR050832">
    <property type="entry name" value="Bact_Acetyltransf"/>
</dbReference>
<evidence type="ECO:0000256" key="2">
    <source>
        <dbReference type="ARBA" id="ARBA00023315"/>
    </source>
</evidence>
<dbReference type="GO" id="GO:0005840">
    <property type="term" value="C:ribosome"/>
    <property type="evidence" value="ECO:0007669"/>
    <property type="project" value="UniProtKB-KW"/>
</dbReference>
<dbReference type="InterPro" id="IPR016181">
    <property type="entry name" value="Acyl_CoA_acyltransferase"/>
</dbReference>
<dbReference type="CDD" id="cd04301">
    <property type="entry name" value="NAT_SF"/>
    <property type="match status" value="1"/>
</dbReference>
<dbReference type="Proteomes" id="UP000618733">
    <property type="component" value="Unassembled WGS sequence"/>
</dbReference>
<name>A0A934QCN4_9MICO</name>
<comment type="caution">
    <text evidence="4">The sequence shown here is derived from an EMBL/GenBank/DDBJ whole genome shotgun (WGS) entry which is preliminary data.</text>
</comment>
<dbReference type="PROSITE" id="PS51186">
    <property type="entry name" value="GNAT"/>
    <property type="match status" value="1"/>
</dbReference>
<keyword evidence="2" id="KW-0012">Acyltransferase</keyword>
<dbReference type="NCBIfam" id="TIGR01575">
    <property type="entry name" value="rimI"/>
    <property type="match status" value="1"/>
</dbReference>
<evidence type="ECO:0000259" key="3">
    <source>
        <dbReference type="PROSITE" id="PS51186"/>
    </source>
</evidence>
<dbReference type="PANTHER" id="PTHR43877">
    <property type="entry name" value="AMINOALKYLPHOSPHONATE N-ACETYLTRANSFERASE-RELATED-RELATED"/>
    <property type="match status" value="1"/>
</dbReference>
<gene>
    <name evidence="4" type="primary">rimI</name>
    <name evidence="4" type="ORF">JD292_01285</name>
</gene>